<dbReference type="Gene3D" id="1.10.510.10">
    <property type="entry name" value="Transferase(Phosphotransferase) domain 1"/>
    <property type="match status" value="1"/>
</dbReference>
<proteinExistence type="predicted"/>
<protein>
    <submittedName>
        <fullName evidence="2">TKL protein kinase</fullName>
    </submittedName>
</protein>
<dbReference type="EMBL" id="JH767176">
    <property type="protein sequence ID" value="EQC30338.1"/>
    <property type="molecule type" value="Genomic_DNA"/>
</dbReference>
<keyword evidence="2" id="KW-0418">Kinase</keyword>
<organism evidence="2 3">
    <name type="scientific">Saprolegnia diclina (strain VS20)</name>
    <dbReference type="NCBI Taxonomy" id="1156394"/>
    <lineage>
        <taxon>Eukaryota</taxon>
        <taxon>Sar</taxon>
        <taxon>Stramenopiles</taxon>
        <taxon>Oomycota</taxon>
        <taxon>Saprolegniomycetes</taxon>
        <taxon>Saprolegniales</taxon>
        <taxon>Saprolegniaceae</taxon>
        <taxon>Saprolegnia</taxon>
    </lineage>
</organism>
<dbReference type="PANTHER" id="PTHR44329">
    <property type="entry name" value="SERINE/THREONINE-PROTEIN KINASE TNNI3K-RELATED"/>
    <property type="match status" value="1"/>
</dbReference>
<dbReference type="Pfam" id="PF00069">
    <property type="entry name" value="Pkinase"/>
    <property type="match status" value="1"/>
</dbReference>
<dbReference type="InterPro" id="IPR000719">
    <property type="entry name" value="Prot_kinase_dom"/>
</dbReference>
<dbReference type="Gene3D" id="3.30.200.20">
    <property type="entry name" value="Phosphorylase Kinase, domain 1"/>
    <property type="match status" value="1"/>
</dbReference>
<dbReference type="PIRSF" id="PIRSF000654">
    <property type="entry name" value="Integrin-linked_kinase"/>
    <property type="match status" value="1"/>
</dbReference>
<dbReference type="PRINTS" id="PR00109">
    <property type="entry name" value="TYRKINASE"/>
</dbReference>
<dbReference type="PROSITE" id="PS50011">
    <property type="entry name" value="PROTEIN_KINASE_DOM"/>
    <property type="match status" value="1"/>
</dbReference>
<dbReference type="GO" id="GO:0005524">
    <property type="term" value="F:ATP binding"/>
    <property type="evidence" value="ECO:0007669"/>
    <property type="project" value="InterPro"/>
</dbReference>
<dbReference type="OrthoDB" id="76895at2759"/>
<dbReference type="GO" id="GO:0004674">
    <property type="term" value="F:protein serine/threonine kinase activity"/>
    <property type="evidence" value="ECO:0007669"/>
    <property type="project" value="TreeGrafter"/>
</dbReference>
<dbReference type="InterPro" id="IPR051681">
    <property type="entry name" value="Ser/Thr_Kinases-Pseudokinases"/>
</dbReference>
<dbReference type="PANTHER" id="PTHR44329:SF214">
    <property type="entry name" value="PROTEIN KINASE DOMAIN-CONTAINING PROTEIN"/>
    <property type="match status" value="1"/>
</dbReference>
<dbReference type="eggNOG" id="KOG0192">
    <property type="taxonomic scope" value="Eukaryota"/>
</dbReference>
<dbReference type="STRING" id="1156394.T0RDK0"/>
<accession>T0RDK0</accession>
<dbReference type="VEuPathDB" id="FungiDB:SDRG_11915"/>
<dbReference type="InterPro" id="IPR011009">
    <property type="entry name" value="Kinase-like_dom_sf"/>
</dbReference>
<evidence type="ECO:0000313" key="2">
    <source>
        <dbReference type="EMBL" id="EQC30338.1"/>
    </source>
</evidence>
<dbReference type="RefSeq" id="XP_008616191.1">
    <property type="nucleotide sequence ID" value="XM_008617969.1"/>
</dbReference>
<keyword evidence="3" id="KW-1185">Reference proteome</keyword>
<dbReference type="OMA" id="MARIECQ"/>
<dbReference type="InterPro" id="IPR008271">
    <property type="entry name" value="Ser/Thr_kinase_AS"/>
</dbReference>
<dbReference type="AlphaFoldDB" id="T0RDK0"/>
<name>T0RDK0_SAPDV</name>
<dbReference type="InterPro" id="IPR001245">
    <property type="entry name" value="Ser-Thr/Tyr_kinase_cat_dom"/>
</dbReference>
<evidence type="ECO:0000259" key="1">
    <source>
        <dbReference type="PROSITE" id="PS50011"/>
    </source>
</evidence>
<dbReference type="GeneID" id="19952642"/>
<sequence>MPSTEPPKVLPAVSLPPSESKLVVEIVVDLNVLRRLRLEREDLVVTGSAPIASGAYGEVWLGTYAKQPVAVKRVKDKSDKSLVKFIAEIALMARIECQYIVSLVGASWSRPTDLECVVEFMNLGDLRSYLSSTSPDVFTWREKRASILQVAQGLVYLHTFENPVIHRDLKSRNVLLDATKGSKLTDFGESREMDEDTLTNGVGTFQWMAPEIITGHDYSTAADVYSFGVLLSEYSTHRVPYADKMNPRTNKPANQQFIMMQVLSGQFTPTFETATTPQWVLDLGAKCLAHDPEARPNMLEIATLVRAAHE</sequence>
<dbReference type="SUPFAM" id="SSF56112">
    <property type="entry name" value="Protein kinase-like (PK-like)"/>
    <property type="match status" value="1"/>
</dbReference>
<dbReference type="Proteomes" id="UP000030762">
    <property type="component" value="Unassembled WGS sequence"/>
</dbReference>
<gene>
    <name evidence="2" type="ORF">SDRG_11915</name>
</gene>
<reference evidence="2 3" key="1">
    <citation type="submission" date="2012-04" db="EMBL/GenBank/DDBJ databases">
        <title>The Genome Sequence of Saprolegnia declina VS20.</title>
        <authorList>
            <consortium name="The Broad Institute Genome Sequencing Platform"/>
            <person name="Russ C."/>
            <person name="Nusbaum C."/>
            <person name="Tyler B."/>
            <person name="van West P."/>
            <person name="Dieguez-Uribeondo J."/>
            <person name="de Bruijn I."/>
            <person name="Tripathy S."/>
            <person name="Jiang R."/>
            <person name="Young S.K."/>
            <person name="Zeng Q."/>
            <person name="Gargeya S."/>
            <person name="Fitzgerald M."/>
            <person name="Haas B."/>
            <person name="Abouelleil A."/>
            <person name="Alvarado L."/>
            <person name="Arachchi H.M."/>
            <person name="Berlin A."/>
            <person name="Chapman S.B."/>
            <person name="Goldberg J."/>
            <person name="Griggs A."/>
            <person name="Gujja S."/>
            <person name="Hansen M."/>
            <person name="Howarth C."/>
            <person name="Imamovic A."/>
            <person name="Larimer J."/>
            <person name="McCowen C."/>
            <person name="Montmayeur A."/>
            <person name="Murphy C."/>
            <person name="Neiman D."/>
            <person name="Pearson M."/>
            <person name="Priest M."/>
            <person name="Roberts A."/>
            <person name="Saif S."/>
            <person name="Shea T."/>
            <person name="Sisk P."/>
            <person name="Sykes S."/>
            <person name="Wortman J."/>
            <person name="Nusbaum C."/>
            <person name="Birren B."/>
        </authorList>
    </citation>
    <scope>NUCLEOTIDE SEQUENCE [LARGE SCALE GENOMIC DNA]</scope>
    <source>
        <strain evidence="2 3">VS20</strain>
    </source>
</reference>
<dbReference type="InParanoid" id="T0RDK0"/>
<dbReference type="PROSITE" id="PS00108">
    <property type="entry name" value="PROTEIN_KINASE_ST"/>
    <property type="match status" value="1"/>
</dbReference>
<keyword evidence="2" id="KW-0808">Transferase</keyword>
<feature type="domain" description="Protein kinase" evidence="1">
    <location>
        <begin position="45"/>
        <end position="310"/>
    </location>
</feature>
<evidence type="ECO:0000313" key="3">
    <source>
        <dbReference type="Proteomes" id="UP000030762"/>
    </source>
</evidence>
<dbReference type="SMART" id="SM00220">
    <property type="entry name" value="S_TKc"/>
    <property type="match status" value="1"/>
</dbReference>